<evidence type="ECO:0000256" key="9">
    <source>
        <dbReference type="ARBA" id="ARBA00022989"/>
    </source>
</evidence>
<keyword evidence="19" id="KW-1185">Reference proteome</keyword>
<dbReference type="Pfam" id="PF03626">
    <property type="entry name" value="COX4_pro"/>
    <property type="match status" value="1"/>
</dbReference>
<evidence type="ECO:0000256" key="10">
    <source>
        <dbReference type="ARBA" id="ARBA00023002"/>
    </source>
</evidence>
<evidence type="ECO:0000256" key="1">
    <source>
        <dbReference type="ARBA" id="ARBA00004651"/>
    </source>
</evidence>
<protein>
    <recommendedName>
        <fullName evidence="4">Cytochrome bo(3) ubiquinol oxidase subunit 4</fullName>
    </recommendedName>
    <alternativeName>
        <fullName evidence="16">Cytochrome o ubiquinol oxidase subunit 4</fullName>
    </alternativeName>
    <alternativeName>
        <fullName evidence="13">Oxidase bo(3) subunit 4</fullName>
    </alternativeName>
    <alternativeName>
        <fullName evidence="14">Ubiquinol oxidase polypeptide IV</fullName>
    </alternativeName>
    <alternativeName>
        <fullName evidence="15">Ubiquinol oxidase subunit 4</fullName>
    </alternativeName>
</protein>
<evidence type="ECO:0000256" key="15">
    <source>
        <dbReference type="ARBA" id="ARBA00031887"/>
    </source>
</evidence>
<gene>
    <name evidence="18" type="primary">cyoD</name>
    <name evidence="18" type="ORF">KGQ91_00545</name>
</gene>
<dbReference type="NCBIfam" id="TIGR02847">
    <property type="entry name" value="CyoD"/>
    <property type="match status" value="1"/>
</dbReference>
<keyword evidence="5" id="KW-0813">Transport</keyword>
<evidence type="ECO:0000256" key="17">
    <source>
        <dbReference type="SAM" id="Phobius"/>
    </source>
</evidence>
<keyword evidence="8" id="KW-0249">Electron transport</keyword>
<keyword evidence="7 17" id="KW-0812">Transmembrane</keyword>
<keyword evidence="11 17" id="KW-0472">Membrane</keyword>
<feature type="transmembrane region" description="Helical" evidence="17">
    <location>
        <begin position="81"/>
        <end position="100"/>
    </location>
</feature>
<dbReference type="RefSeq" id="WP_163649191.1">
    <property type="nucleotide sequence ID" value="NZ_JAGXFC010000001.1"/>
</dbReference>
<dbReference type="EMBL" id="JAGXFD010000001">
    <property type="protein sequence ID" value="MBZ9566187.1"/>
    <property type="molecule type" value="Genomic_DNA"/>
</dbReference>
<dbReference type="InterPro" id="IPR050968">
    <property type="entry name" value="Cytochrome_c_oxidase_bac_sub4"/>
</dbReference>
<dbReference type="PANTHER" id="PTHR36835">
    <property type="entry name" value="CYTOCHROME BO(3) UBIQUINOL OXIDASE SUBUNIT 4"/>
    <property type="match status" value="1"/>
</dbReference>
<comment type="subunit">
    <text evidence="3">Heterooctamer of two A chains, two B chains, two C chains and two D chains.</text>
</comment>
<accession>A0ABS7WUA0</accession>
<comment type="subcellular location">
    <subcellularLocation>
        <location evidence="1">Cell membrane</location>
        <topology evidence="1">Multi-pass membrane protein</topology>
    </subcellularLocation>
</comment>
<evidence type="ECO:0000256" key="6">
    <source>
        <dbReference type="ARBA" id="ARBA00022475"/>
    </source>
</evidence>
<dbReference type="Proteomes" id="UP001319883">
    <property type="component" value="Unassembled WGS sequence"/>
</dbReference>
<dbReference type="InterPro" id="IPR005171">
    <property type="entry name" value="Cyt_c_oxidase_su4_prok"/>
</dbReference>
<feature type="transmembrane region" description="Helical" evidence="17">
    <location>
        <begin position="20"/>
        <end position="42"/>
    </location>
</feature>
<evidence type="ECO:0000256" key="16">
    <source>
        <dbReference type="ARBA" id="ARBA00032185"/>
    </source>
</evidence>
<comment type="similarity">
    <text evidence="2">Belongs to the cytochrome c oxidase bacterial subunit 4 family.</text>
</comment>
<evidence type="ECO:0000256" key="4">
    <source>
        <dbReference type="ARBA" id="ARBA00014689"/>
    </source>
</evidence>
<proteinExistence type="inferred from homology"/>
<keyword evidence="9 17" id="KW-1133">Transmembrane helix</keyword>
<name>A0ABS7WUA0_9GAMM</name>
<evidence type="ECO:0000256" key="12">
    <source>
        <dbReference type="ARBA" id="ARBA00025694"/>
    </source>
</evidence>
<evidence type="ECO:0000256" key="5">
    <source>
        <dbReference type="ARBA" id="ARBA00022448"/>
    </source>
</evidence>
<evidence type="ECO:0000256" key="11">
    <source>
        <dbReference type="ARBA" id="ARBA00023136"/>
    </source>
</evidence>
<evidence type="ECO:0000256" key="2">
    <source>
        <dbReference type="ARBA" id="ARBA00008079"/>
    </source>
</evidence>
<evidence type="ECO:0000256" key="8">
    <source>
        <dbReference type="ARBA" id="ARBA00022982"/>
    </source>
</evidence>
<evidence type="ECO:0000256" key="3">
    <source>
        <dbReference type="ARBA" id="ARBA00011700"/>
    </source>
</evidence>
<dbReference type="InterPro" id="IPR014210">
    <property type="entry name" value="Cyt_o_ubiqinol_oxidase_su4"/>
</dbReference>
<organism evidence="18 19">
    <name type="scientific">Modicisalibacter tunisiensis</name>
    <dbReference type="NCBI Taxonomy" id="390637"/>
    <lineage>
        <taxon>Bacteria</taxon>
        <taxon>Pseudomonadati</taxon>
        <taxon>Pseudomonadota</taxon>
        <taxon>Gammaproteobacteria</taxon>
        <taxon>Oceanospirillales</taxon>
        <taxon>Halomonadaceae</taxon>
        <taxon>Modicisalibacter</taxon>
    </lineage>
</organism>
<keyword evidence="10" id="KW-0560">Oxidoreductase</keyword>
<feature type="transmembrane region" description="Helical" evidence="17">
    <location>
        <begin position="49"/>
        <end position="69"/>
    </location>
</feature>
<evidence type="ECO:0000256" key="7">
    <source>
        <dbReference type="ARBA" id="ARBA00022692"/>
    </source>
</evidence>
<evidence type="ECO:0000313" key="18">
    <source>
        <dbReference type="EMBL" id="MBZ9566187.1"/>
    </source>
</evidence>
<dbReference type="PANTHER" id="PTHR36835:SF1">
    <property type="entry name" value="CYTOCHROME BO(3) UBIQUINOL OXIDASE SUBUNIT 4"/>
    <property type="match status" value="1"/>
</dbReference>
<evidence type="ECO:0000256" key="14">
    <source>
        <dbReference type="ARBA" id="ARBA00030211"/>
    </source>
</evidence>
<keyword evidence="6" id="KW-1003">Cell membrane</keyword>
<evidence type="ECO:0000256" key="13">
    <source>
        <dbReference type="ARBA" id="ARBA00030071"/>
    </source>
</evidence>
<reference evidence="18 19" key="1">
    <citation type="submission" date="2021-05" db="EMBL/GenBank/DDBJ databases">
        <title>Petroleum and Energy Research Collection (APPE): ex situ preservation of microbial diversity associated with the oil industry and exploitation of its biotechnological potential.</title>
        <authorList>
            <person name="Paixao C.T.M."/>
            <person name="Gomes M.B."/>
            <person name="Oliveira V.M."/>
        </authorList>
    </citation>
    <scope>NUCLEOTIDE SEQUENCE [LARGE SCALE GENOMIC DNA]</scope>
    <source>
        <strain evidence="18 19">LIT2</strain>
    </source>
</reference>
<comment type="function">
    <text evidence="12">Cytochrome bo(3) ubiquinol terminal oxidase is the component of the aerobic respiratory chain of E.coli that predominates when cells are grown at high aeration. Has proton pump activity across the membrane in addition to electron transfer, pumping 2 protons/electron.</text>
</comment>
<comment type="caution">
    <text evidence="18">The sequence shown here is derived from an EMBL/GenBank/DDBJ whole genome shotgun (WGS) entry which is preliminary data.</text>
</comment>
<sequence>MSGSHNAPGGASHGSVKSYVAGLILSIVLTVIPFGVVMSGGFSTSTTVVTILIMAVLQVLVQLVMFMHLDTKSEDGWNFNAIIFAGIILVLIVGGSIWIMHNLMLNMM</sequence>
<evidence type="ECO:0000313" key="19">
    <source>
        <dbReference type="Proteomes" id="UP001319883"/>
    </source>
</evidence>